<dbReference type="Proteomes" id="UP000030341">
    <property type="component" value="Chromosome 1"/>
</dbReference>
<feature type="binding site" evidence="7">
    <location>
        <position position="114"/>
    </location>
    <ligand>
        <name>Zn(2+)</name>
        <dbReference type="ChEBI" id="CHEBI:29105"/>
        <label>1</label>
    </ligand>
</feature>
<dbReference type="PANTHER" id="PTHR43705:SF1">
    <property type="entry name" value="HYDROXYACYLGLUTATHIONE HYDROLASE GLOB"/>
    <property type="match status" value="1"/>
</dbReference>
<feature type="binding site" evidence="7">
    <location>
        <position position="57"/>
    </location>
    <ligand>
        <name>Zn(2+)</name>
        <dbReference type="ChEBI" id="CHEBI:29105"/>
        <label>1</label>
    </ligand>
</feature>
<comment type="subunit">
    <text evidence="7">Monomer.</text>
</comment>
<keyword evidence="4 7" id="KW-0479">Metal-binding</keyword>
<comment type="cofactor">
    <cofactor evidence="7">
        <name>Zn(2+)</name>
        <dbReference type="ChEBI" id="CHEBI:29105"/>
    </cofactor>
    <text evidence="7">Binds 2 Zn(2+) ions per subunit.</text>
</comment>
<protein>
    <recommendedName>
        <fullName evidence="7">Hydroxyacylglutathione hydrolase</fullName>
        <ecNumber evidence="7">3.1.2.6</ecNumber>
    </recommendedName>
    <alternativeName>
        <fullName evidence="7">Glyoxalase II</fullName>
        <shortName evidence="7">Glx II</shortName>
    </alternativeName>
</protein>
<sequence>MVQVIPIPAFTDNYIWALINKSNKSVYVVDPGDAKAVLDFCHQHDLSLQGILITHHHWDHTNGVEQLVSEYTELPVYGPSNSPFKGITHKLDDHRSIEIDPLGLSLNVMTVPGHTLDHIAYYNDEMLFCGDTLFNAGCGRLFEGTPAQMLNSLSRIAALADTTHVYCTHEYTRANLDFAAYIEPHNQALTSYRDELAKHDKISLPTTIGEQKAINPFLRTHIAEVKAEIIAKKAFNDVNEVSVFAALRELKDNY</sequence>
<evidence type="ECO:0000256" key="3">
    <source>
        <dbReference type="ARBA" id="ARBA00006759"/>
    </source>
</evidence>
<feature type="binding site" evidence="7">
    <location>
        <position position="55"/>
    </location>
    <ligand>
        <name>Zn(2+)</name>
        <dbReference type="ChEBI" id="CHEBI:29105"/>
        <label>1</label>
    </ligand>
</feature>
<reference evidence="9 10" key="1">
    <citation type="submission" date="2014-11" db="EMBL/GenBank/DDBJ databases">
        <title>Complete Genome Sequence of Pseudoalteromonas sp. Strain OCN003 Isolated from Kaneohe Bay, Oahu, Hawaii.</title>
        <authorList>
            <person name="Beurmann S."/>
            <person name="Videau P."/>
            <person name="Ushijima B."/>
            <person name="Smith A.M."/>
            <person name="Aeby G.S."/>
            <person name="Callahan S.M."/>
            <person name="Belcaid M."/>
        </authorList>
    </citation>
    <scope>NUCLEOTIDE SEQUENCE [LARGE SCALE GENOMIC DNA]</scope>
    <source>
        <strain evidence="9 10">OCN003</strain>
    </source>
</reference>
<keyword evidence="10" id="KW-1185">Reference proteome</keyword>
<dbReference type="InterPro" id="IPR035680">
    <property type="entry name" value="Clx_II_MBL"/>
</dbReference>
<evidence type="ECO:0000313" key="9">
    <source>
        <dbReference type="EMBL" id="AIY65235.1"/>
    </source>
</evidence>
<gene>
    <name evidence="7" type="primary">gloB</name>
    <name evidence="9" type="ORF">OM33_08715</name>
</gene>
<comment type="pathway">
    <text evidence="2 7">Secondary metabolite metabolism; methylglyoxal degradation; (R)-lactate from methylglyoxal: step 2/2.</text>
</comment>
<dbReference type="CDD" id="cd07723">
    <property type="entry name" value="hydroxyacylglutathione_hydrolase_MBL-fold"/>
    <property type="match status" value="1"/>
</dbReference>
<dbReference type="EMBL" id="CP009888">
    <property type="protein sequence ID" value="AIY65235.1"/>
    <property type="molecule type" value="Genomic_DNA"/>
</dbReference>
<dbReference type="PIRSF" id="PIRSF005457">
    <property type="entry name" value="Glx"/>
    <property type="match status" value="1"/>
</dbReference>
<dbReference type="Pfam" id="PF00753">
    <property type="entry name" value="Lactamase_B"/>
    <property type="match status" value="1"/>
</dbReference>
<comment type="catalytic activity">
    <reaction evidence="1 7">
        <text>an S-(2-hydroxyacyl)glutathione + H2O = a 2-hydroxy carboxylate + glutathione + H(+)</text>
        <dbReference type="Rhea" id="RHEA:21864"/>
        <dbReference type="ChEBI" id="CHEBI:15377"/>
        <dbReference type="ChEBI" id="CHEBI:15378"/>
        <dbReference type="ChEBI" id="CHEBI:57925"/>
        <dbReference type="ChEBI" id="CHEBI:58896"/>
        <dbReference type="ChEBI" id="CHEBI:71261"/>
        <dbReference type="EC" id="3.1.2.6"/>
    </reaction>
</comment>
<dbReference type="SUPFAM" id="SSF56281">
    <property type="entry name" value="Metallo-hydrolase/oxidoreductase"/>
    <property type="match status" value="1"/>
</dbReference>
<evidence type="ECO:0000259" key="8">
    <source>
        <dbReference type="SMART" id="SM00849"/>
    </source>
</evidence>
<dbReference type="InterPro" id="IPR017782">
    <property type="entry name" value="Hydroxyacylglutathione_Hdrlase"/>
</dbReference>
<accession>A0A0A7EEY1</accession>
<evidence type="ECO:0000256" key="4">
    <source>
        <dbReference type="ARBA" id="ARBA00022723"/>
    </source>
</evidence>
<proteinExistence type="inferred from homology"/>
<feature type="binding site" evidence="7">
    <location>
        <position position="59"/>
    </location>
    <ligand>
        <name>Zn(2+)</name>
        <dbReference type="ChEBI" id="CHEBI:29105"/>
        <label>2</label>
    </ligand>
</feature>
<dbReference type="InterPro" id="IPR036866">
    <property type="entry name" value="RibonucZ/Hydroxyglut_hydro"/>
</dbReference>
<dbReference type="GO" id="GO:0019243">
    <property type="term" value="P:methylglyoxal catabolic process to D-lactate via S-lactoyl-glutathione"/>
    <property type="evidence" value="ECO:0007669"/>
    <property type="project" value="UniProtKB-UniRule"/>
</dbReference>
<keyword evidence="5 7" id="KW-0378">Hydrolase</keyword>
<dbReference type="GO" id="GO:0004416">
    <property type="term" value="F:hydroxyacylglutathione hydrolase activity"/>
    <property type="evidence" value="ECO:0007669"/>
    <property type="project" value="UniProtKB-UniRule"/>
</dbReference>
<dbReference type="InterPro" id="IPR032282">
    <property type="entry name" value="HAGH_C"/>
</dbReference>
<evidence type="ECO:0000256" key="6">
    <source>
        <dbReference type="ARBA" id="ARBA00022833"/>
    </source>
</evidence>
<comment type="function">
    <text evidence="7">Thiolesterase that catalyzes the hydrolysis of S-D-lactoyl-glutathione to form glutathione and D-lactic acid.</text>
</comment>
<comment type="similarity">
    <text evidence="3 7">Belongs to the metallo-beta-lactamase superfamily. Glyoxalase II family.</text>
</comment>
<feature type="binding site" evidence="7">
    <location>
        <position position="131"/>
    </location>
    <ligand>
        <name>Zn(2+)</name>
        <dbReference type="ChEBI" id="CHEBI:29105"/>
        <label>1</label>
    </ligand>
</feature>
<dbReference type="GO" id="GO:0046872">
    <property type="term" value="F:metal ion binding"/>
    <property type="evidence" value="ECO:0007669"/>
    <property type="project" value="UniProtKB-KW"/>
</dbReference>
<evidence type="ECO:0000256" key="7">
    <source>
        <dbReference type="HAMAP-Rule" id="MF_01374"/>
    </source>
</evidence>
<feature type="binding site" evidence="7">
    <location>
        <position position="169"/>
    </location>
    <ligand>
        <name>Zn(2+)</name>
        <dbReference type="ChEBI" id="CHEBI:29105"/>
        <label>2</label>
    </ligand>
</feature>
<dbReference type="OrthoDB" id="9802248at2"/>
<feature type="binding site" evidence="7">
    <location>
        <position position="60"/>
    </location>
    <ligand>
        <name>Zn(2+)</name>
        <dbReference type="ChEBI" id="CHEBI:29105"/>
        <label>2</label>
    </ligand>
</feature>
<dbReference type="SMART" id="SM00849">
    <property type="entry name" value="Lactamase_B"/>
    <property type="match status" value="1"/>
</dbReference>
<feature type="domain" description="Metallo-beta-lactamase" evidence="8">
    <location>
        <begin position="23"/>
        <end position="169"/>
    </location>
</feature>
<dbReference type="PANTHER" id="PTHR43705">
    <property type="entry name" value="HYDROXYACYLGLUTATHIONE HYDROLASE"/>
    <property type="match status" value="1"/>
</dbReference>
<evidence type="ECO:0000313" key="10">
    <source>
        <dbReference type="Proteomes" id="UP000030341"/>
    </source>
</evidence>
<evidence type="ECO:0000256" key="5">
    <source>
        <dbReference type="ARBA" id="ARBA00022801"/>
    </source>
</evidence>
<dbReference type="UniPathway" id="UPA00619">
    <property type="reaction ID" value="UER00676"/>
</dbReference>
<dbReference type="HOGENOM" id="CLU_030571_4_1_6"/>
<dbReference type="InterPro" id="IPR001279">
    <property type="entry name" value="Metallo-B-lactamas"/>
</dbReference>
<evidence type="ECO:0000256" key="1">
    <source>
        <dbReference type="ARBA" id="ARBA00001623"/>
    </source>
</evidence>
<dbReference type="KEGG" id="pseo:OM33_08715"/>
<feature type="binding site" evidence="7">
    <location>
        <position position="131"/>
    </location>
    <ligand>
        <name>Zn(2+)</name>
        <dbReference type="ChEBI" id="CHEBI:29105"/>
        <label>2</label>
    </ligand>
</feature>
<keyword evidence="6 7" id="KW-0862">Zinc</keyword>
<dbReference type="Gene3D" id="3.60.15.10">
    <property type="entry name" value="Ribonuclease Z/Hydroxyacylglutathione hydrolase-like"/>
    <property type="match status" value="1"/>
</dbReference>
<dbReference type="HAMAP" id="MF_01374">
    <property type="entry name" value="Glyoxalase_2"/>
    <property type="match status" value="1"/>
</dbReference>
<dbReference type="AlphaFoldDB" id="A0A0A7EEY1"/>
<name>A0A0A7EEY1_9GAMM</name>
<dbReference type="InterPro" id="IPR050110">
    <property type="entry name" value="Glyoxalase_II_hydrolase"/>
</dbReference>
<dbReference type="NCBIfam" id="TIGR03413">
    <property type="entry name" value="GSH_gloB"/>
    <property type="match status" value="1"/>
</dbReference>
<organism evidence="9 10">
    <name type="scientific">Pseudoalteromonas piratica</name>
    <dbReference type="NCBI Taxonomy" id="1348114"/>
    <lineage>
        <taxon>Bacteria</taxon>
        <taxon>Pseudomonadati</taxon>
        <taxon>Pseudomonadota</taxon>
        <taxon>Gammaproteobacteria</taxon>
        <taxon>Alteromonadales</taxon>
        <taxon>Pseudoalteromonadaceae</taxon>
        <taxon>Pseudoalteromonas</taxon>
    </lineage>
</organism>
<dbReference type="EC" id="3.1.2.6" evidence="7"/>
<dbReference type="RefSeq" id="WP_038640930.1">
    <property type="nucleotide sequence ID" value="NZ_CP009888.1"/>
</dbReference>
<dbReference type="Pfam" id="PF16123">
    <property type="entry name" value="HAGH_C"/>
    <property type="match status" value="1"/>
</dbReference>
<evidence type="ECO:0000256" key="2">
    <source>
        <dbReference type="ARBA" id="ARBA00004963"/>
    </source>
</evidence>
<dbReference type="STRING" id="1348114.OM33_08715"/>
<dbReference type="eggNOG" id="COG0491">
    <property type="taxonomic scope" value="Bacteria"/>
</dbReference>